<dbReference type="EMBL" id="LZYO01000410">
    <property type="protein sequence ID" value="ODH13854.1"/>
    <property type="molecule type" value="Genomic_DNA"/>
</dbReference>
<evidence type="ECO:0008006" key="3">
    <source>
        <dbReference type="Google" id="ProtNLM"/>
    </source>
</evidence>
<dbReference type="VEuPathDB" id="FungiDB:PABG_12674"/>
<dbReference type="AlphaFoldDB" id="A0A1D2J6B1"/>
<accession>A0A1D2J6B1</accession>
<comment type="caution">
    <text evidence="1">The sequence shown here is derived from an EMBL/GenBank/DDBJ whole genome shotgun (WGS) entry which is preliminary data.</text>
</comment>
<name>A0A1D2J6B1_PARBR</name>
<reference evidence="1 2" key="1">
    <citation type="submission" date="2016-06" db="EMBL/GenBank/DDBJ databases">
        <authorList>
            <person name="Kjaerup R.B."/>
            <person name="Dalgaard T.S."/>
            <person name="Juul-Madsen H.R."/>
        </authorList>
    </citation>
    <scope>NUCLEOTIDE SEQUENCE [LARGE SCALE GENOMIC DNA]</scope>
    <source>
        <strain evidence="1 2">Pb300</strain>
    </source>
</reference>
<dbReference type="Proteomes" id="UP000242814">
    <property type="component" value="Unassembled WGS sequence"/>
</dbReference>
<evidence type="ECO:0000313" key="2">
    <source>
        <dbReference type="Proteomes" id="UP000242814"/>
    </source>
</evidence>
<feature type="non-terminal residue" evidence="1">
    <location>
        <position position="109"/>
    </location>
</feature>
<proteinExistence type="predicted"/>
<dbReference type="VEuPathDB" id="FungiDB:PADG_05738"/>
<organism evidence="1 2">
    <name type="scientific">Paracoccidioides brasiliensis</name>
    <dbReference type="NCBI Taxonomy" id="121759"/>
    <lineage>
        <taxon>Eukaryota</taxon>
        <taxon>Fungi</taxon>
        <taxon>Dikarya</taxon>
        <taxon>Ascomycota</taxon>
        <taxon>Pezizomycotina</taxon>
        <taxon>Eurotiomycetes</taxon>
        <taxon>Eurotiomycetidae</taxon>
        <taxon>Onygenales</taxon>
        <taxon>Ajellomycetaceae</taxon>
        <taxon>Paracoccidioides</taxon>
    </lineage>
</organism>
<gene>
    <name evidence="1" type="ORF">ACO22_06842</name>
</gene>
<protein>
    <recommendedName>
        <fullName evidence="3">Peptidase A2 domain-containing protein</fullName>
    </recommendedName>
</protein>
<dbReference type="CDD" id="cd00303">
    <property type="entry name" value="retropepsin_like"/>
    <property type="match status" value="1"/>
</dbReference>
<sequence length="109" mass="12088">MKDLIGGKSFNVPIKLAHNGIATSTNSLVDTGANGANFIDTRYAIELARFFNRKFQELPFKCRMKGYNGAPGGVIDRTLTLNLWVDGRRFRNVPLLVTDLGQHPVILGR</sequence>
<evidence type="ECO:0000313" key="1">
    <source>
        <dbReference type="EMBL" id="ODH13854.1"/>
    </source>
</evidence>